<gene>
    <name evidence="3" type="ORF">GCM10010968_04250</name>
</gene>
<evidence type="ECO:0008006" key="5">
    <source>
        <dbReference type="Google" id="ProtNLM"/>
    </source>
</evidence>
<evidence type="ECO:0000256" key="1">
    <source>
        <dbReference type="SAM" id="MobiDB-lite"/>
    </source>
</evidence>
<keyword evidence="4" id="KW-1185">Reference proteome</keyword>
<evidence type="ECO:0000256" key="2">
    <source>
        <dbReference type="SAM" id="SignalP"/>
    </source>
</evidence>
<evidence type="ECO:0000313" key="3">
    <source>
        <dbReference type="EMBL" id="GGN78449.1"/>
    </source>
</evidence>
<dbReference type="EMBL" id="BMLM01000001">
    <property type="protein sequence ID" value="GGN78449.1"/>
    <property type="molecule type" value="Genomic_DNA"/>
</dbReference>
<feature type="chain" id="PRO_5045165342" description="Lipoprotein" evidence="2">
    <location>
        <begin position="22"/>
        <end position="242"/>
    </location>
</feature>
<dbReference type="PROSITE" id="PS51257">
    <property type="entry name" value="PROKAR_LIPOPROTEIN"/>
    <property type="match status" value="1"/>
</dbReference>
<keyword evidence="2" id="KW-0732">Signal</keyword>
<comment type="caution">
    <text evidence="3">The sequence shown here is derived from an EMBL/GenBank/DDBJ whole genome shotgun (WGS) entry which is preliminary data.</text>
</comment>
<name>A0ABQ2KDP8_9MICO</name>
<evidence type="ECO:0000313" key="4">
    <source>
        <dbReference type="Proteomes" id="UP000626982"/>
    </source>
</evidence>
<sequence>MPVRRPVAPLAPLLAATLVLAGCAAAADEPAPTAPAPSEPPQSSPAPTSEPTPTTVPTASDPGDPTAGWQDVELAGGDVRWRMPDAWSLEPELDGPEDLSGIVVDGAGTPMLTYGAVRDGQYATDFSPCERPDGVEVLGSERLEGLASEAGSLVVVAVPTDRGVLLHAGISELDPEAACEPGILAIYPESLPYSFVRLDLVDDAGDMAPRFDSMASARAYLETDEFTAIREVLRTAAIGDER</sequence>
<feature type="region of interest" description="Disordered" evidence="1">
    <location>
        <begin position="26"/>
        <end position="71"/>
    </location>
</feature>
<feature type="compositionally biased region" description="Low complexity" evidence="1">
    <location>
        <begin position="51"/>
        <end position="60"/>
    </location>
</feature>
<organism evidence="3 4">
    <name type="scientific">Agrococcus terreus</name>
    <dbReference type="NCBI Taxonomy" id="574649"/>
    <lineage>
        <taxon>Bacteria</taxon>
        <taxon>Bacillati</taxon>
        <taxon>Actinomycetota</taxon>
        <taxon>Actinomycetes</taxon>
        <taxon>Micrococcales</taxon>
        <taxon>Microbacteriaceae</taxon>
        <taxon>Agrococcus</taxon>
    </lineage>
</organism>
<feature type="compositionally biased region" description="Pro residues" evidence="1">
    <location>
        <begin position="32"/>
        <end position="50"/>
    </location>
</feature>
<accession>A0ABQ2KDP8</accession>
<reference evidence="4" key="1">
    <citation type="journal article" date="2019" name="Int. J. Syst. Evol. Microbiol.">
        <title>The Global Catalogue of Microorganisms (GCM) 10K type strain sequencing project: providing services to taxonomists for standard genome sequencing and annotation.</title>
        <authorList>
            <consortium name="The Broad Institute Genomics Platform"/>
            <consortium name="The Broad Institute Genome Sequencing Center for Infectious Disease"/>
            <person name="Wu L."/>
            <person name="Ma J."/>
        </authorList>
    </citation>
    <scope>NUCLEOTIDE SEQUENCE [LARGE SCALE GENOMIC DNA]</scope>
    <source>
        <strain evidence="4">CGMCC 1.6960</strain>
    </source>
</reference>
<dbReference type="Proteomes" id="UP000626982">
    <property type="component" value="Unassembled WGS sequence"/>
</dbReference>
<protein>
    <recommendedName>
        <fullName evidence="5">Lipoprotein</fullName>
    </recommendedName>
</protein>
<feature type="signal peptide" evidence="2">
    <location>
        <begin position="1"/>
        <end position="21"/>
    </location>
</feature>
<proteinExistence type="predicted"/>